<protein>
    <recommendedName>
        <fullName evidence="3">DDE Tnp4 domain-containing protein</fullName>
    </recommendedName>
</protein>
<reference evidence="4" key="1">
    <citation type="journal article" date="2023" name="Insect Mol. Biol.">
        <title>Genome sequencing provides insights into the evolution of gene families encoding plant cell wall-degrading enzymes in longhorned beetles.</title>
        <authorList>
            <person name="Shin N.R."/>
            <person name="Okamura Y."/>
            <person name="Kirsch R."/>
            <person name="Pauchet Y."/>
        </authorList>
    </citation>
    <scope>NUCLEOTIDE SEQUENCE</scope>
    <source>
        <strain evidence="4">AMC_N1</strain>
    </source>
</reference>
<evidence type="ECO:0000256" key="2">
    <source>
        <dbReference type="ARBA" id="ARBA00022723"/>
    </source>
</evidence>
<dbReference type="GO" id="GO:0046872">
    <property type="term" value="F:metal ion binding"/>
    <property type="evidence" value="ECO:0007669"/>
    <property type="project" value="UniProtKB-KW"/>
</dbReference>
<name>A0AAV8XVG0_9CUCU</name>
<keyword evidence="5" id="KW-1185">Reference proteome</keyword>
<evidence type="ECO:0000313" key="4">
    <source>
        <dbReference type="EMBL" id="KAJ8942460.1"/>
    </source>
</evidence>
<organism evidence="4 5">
    <name type="scientific">Aromia moschata</name>
    <dbReference type="NCBI Taxonomy" id="1265417"/>
    <lineage>
        <taxon>Eukaryota</taxon>
        <taxon>Metazoa</taxon>
        <taxon>Ecdysozoa</taxon>
        <taxon>Arthropoda</taxon>
        <taxon>Hexapoda</taxon>
        <taxon>Insecta</taxon>
        <taxon>Pterygota</taxon>
        <taxon>Neoptera</taxon>
        <taxon>Endopterygota</taxon>
        <taxon>Coleoptera</taxon>
        <taxon>Polyphaga</taxon>
        <taxon>Cucujiformia</taxon>
        <taxon>Chrysomeloidea</taxon>
        <taxon>Cerambycidae</taxon>
        <taxon>Cerambycinae</taxon>
        <taxon>Callichromatini</taxon>
        <taxon>Aromia</taxon>
    </lineage>
</organism>
<dbReference type="Proteomes" id="UP001162162">
    <property type="component" value="Unassembled WGS sequence"/>
</dbReference>
<comment type="cofactor">
    <cofactor evidence="1">
        <name>a divalent metal cation</name>
        <dbReference type="ChEBI" id="CHEBI:60240"/>
    </cofactor>
</comment>
<sequence>MNIYRSNALNLPQEEHTANREKLPYVFCRFLSFSRAHRIIENVFGILAALFRIFQAPVNLQIHNIETIVMNCCVLYNFLRRNCGESYISSDLLENSVSNNLLNLQHGHNRSVSNDAKLARNAFLRYFNNEGAVEWQNN</sequence>
<comment type="caution">
    <text evidence="4">The sequence shown here is derived from an EMBL/GenBank/DDBJ whole genome shotgun (WGS) entry which is preliminary data.</text>
</comment>
<feature type="domain" description="DDE Tnp4" evidence="3">
    <location>
        <begin position="33"/>
        <end position="77"/>
    </location>
</feature>
<dbReference type="AlphaFoldDB" id="A0AAV8XVG0"/>
<dbReference type="Pfam" id="PF13359">
    <property type="entry name" value="DDE_Tnp_4"/>
    <property type="match status" value="1"/>
</dbReference>
<gene>
    <name evidence="4" type="ORF">NQ318_002674</name>
</gene>
<dbReference type="InterPro" id="IPR027806">
    <property type="entry name" value="HARBI1_dom"/>
</dbReference>
<accession>A0AAV8XVG0</accession>
<dbReference type="EMBL" id="JAPWTK010000325">
    <property type="protein sequence ID" value="KAJ8942460.1"/>
    <property type="molecule type" value="Genomic_DNA"/>
</dbReference>
<evidence type="ECO:0000259" key="3">
    <source>
        <dbReference type="Pfam" id="PF13359"/>
    </source>
</evidence>
<evidence type="ECO:0000313" key="5">
    <source>
        <dbReference type="Proteomes" id="UP001162162"/>
    </source>
</evidence>
<evidence type="ECO:0000256" key="1">
    <source>
        <dbReference type="ARBA" id="ARBA00001968"/>
    </source>
</evidence>
<keyword evidence="2" id="KW-0479">Metal-binding</keyword>
<proteinExistence type="predicted"/>